<dbReference type="HOGENOM" id="CLU_020027_14_3_0"/>
<dbReference type="eggNOG" id="COG1680">
    <property type="taxonomic scope" value="Bacteria"/>
</dbReference>
<evidence type="ECO:0000259" key="1">
    <source>
        <dbReference type="Pfam" id="PF00144"/>
    </source>
</evidence>
<dbReference type="Gene3D" id="3.40.710.10">
    <property type="entry name" value="DD-peptidase/beta-lactamase superfamily"/>
    <property type="match status" value="1"/>
</dbReference>
<dbReference type="EMBL" id="CP007130">
    <property type="protein sequence ID" value="AHG93627.1"/>
    <property type="molecule type" value="Genomic_DNA"/>
</dbReference>
<feature type="domain" description="Peptidase S12 Pab87-related C-terminal" evidence="2">
    <location>
        <begin position="429"/>
        <end position="511"/>
    </location>
</feature>
<dbReference type="Pfam" id="PF00144">
    <property type="entry name" value="Beta-lactamase"/>
    <property type="match status" value="1"/>
</dbReference>
<organism evidence="3 4">
    <name type="scientific">Gemmatirosa kalamazoonensis</name>
    <dbReference type="NCBI Taxonomy" id="861299"/>
    <lineage>
        <taxon>Bacteria</taxon>
        <taxon>Pseudomonadati</taxon>
        <taxon>Gemmatimonadota</taxon>
        <taxon>Gemmatimonadia</taxon>
        <taxon>Gemmatimonadales</taxon>
        <taxon>Gemmatimonadaceae</taxon>
        <taxon>Gemmatirosa</taxon>
    </lineage>
</organism>
<dbReference type="InterPro" id="IPR050491">
    <property type="entry name" value="AmpC-like"/>
</dbReference>
<dbReference type="AlphaFoldDB" id="W0RT26"/>
<protein>
    <submittedName>
        <fullName evidence="3">Beta-lactamase</fullName>
    </submittedName>
</protein>
<gene>
    <name evidence="3" type="ORF">J421_6092</name>
</gene>
<geneLocation type="plasmid" evidence="3 4">
    <name>2</name>
</geneLocation>
<feature type="domain" description="Beta-lactamase-related" evidence="1">
    <location>
        <begin position="53"/>
        <end position="380"/>
    </location>
</feature>
<dbReference type="Gene3D" id="2.40.128.600">
    <property type="match status" value="1"/>
</dbReference>
<dbReference type="KEGG" id="gba:J421_6092"/>
<evidence type="ECO:0000313" key="4">
    <source>
        <dbReference type="Proteomes" id="UP000019151"/>
    </source>
</evidence>
<proteinExistence type="predicted"/>
<evidence type="ECO:0000259" key="2">
    <source>
        <dbReference type="Pfam" id="PF11954"/>
    </source>
</evidence>
<dbReference type="InterPro" id="IPR021860">
    <property type="entry name" value="Peptidase_S12_Pab87-rel_C"/>
</dbReference>
<accession>W0RT26</accession>
<dbReference type="InterPro" id="IPR001466">
    <property type="entry name" value="Beta-lactam-related"/>
</dbReference>
<dbReference type="PANTHER" id="PTHR46825">
    <property type="entry name" value="D-ALANYL-D-ALANINE-CARBOXYPEPTIDASE/ENDOPEPTIDASE AMPH"/>
    <property type="match status" value="1"/>
</dbReference>
<keyword evidence="3" id="KW-0614">Plasmid</keyword>
<keyword evidence="4" id="KW-1185">Reference proteome</keyword>
<evidence type="ECO:0000313" key="3">
    <source>
        <dbReference type="EMBL" id="AHG93627.1"/>
    </source>
</evidence>
<dbReference type="Pfam" id="PF11954">
    <property type="entry name" value="DUF3471"/>
    <property type="match status" value="1"/>
</dbReference>
<reference evidence="3 4" key="1">
    <citation type="journal article" date="2014" name="Genome Announc.">
        <title>Genome Sequence and Methylome of Soil Bacterium Gemmatirosa kalamazoonensis KBS708T, a Member of the Rarely Cultivated Gemmatimonadetes Phylum.</title>
        <authorList>
            <person name="Debruyn J.M."/>
            <person name="Radosevich M."/>
            <person name="Wommack K.E."/>
            <person name="Polson S.W."/>
            <person name="Hauser L.J."/>
            <person name="Fawaz M.N."/>
            <person name="Korlach J."/>
            <person name="Tsai Y.C."/>
        </authorList>
    </citation>
    <scope>NUCLEOTIDE SEQUENCE [LARGE SCALE GENOMIC DNA]</scope>
    <source>
        <strain evidence="3 4">KBS708</strain>
        <plasmid evidence="4">Plasmid 2</plasmid>
    </source>
</reference>
<sequence length="522" mass="57573">MLRYSFEPQRTQRNAEETHNGWFALLCVLCVLCGSNSLGAQPRPVDRAALARFDAYVAKAVKDWNAPGLAIAIVKDDSVVFAKGYGVRELGKADPVDAGTRFAIGSTTKAMTVAALGMLVDEGKLKWDDPVTKYLPDFRLSDPWVTPQITVRDLLTHRTGLGNADLLWAGADYSTAEIIRRVRYLPLAYSPRSQFIYQNIMYAAAGQVVEAVSGMPWEQFLRTRIFAPLGMSATVPLLADLAGQPNVASPHAEIDDTMRVITNRTVDPVKAAGSVWSSVSDMAKWMKFILDSGRVGGNQLLKTATVKEILTPQVVADHEYPTFDAVHAHFFDYGLGWFLQDYAGQAIAMHTGSIDGMCAIIGLIPDKRIGVYVLENADHIELRHALMYQVFDMYLGNTGHDWSAELKKLYDGLTAQARTAQQRAEAQHVTGTHPSLALDRYTGTYHSDAYGDVRVTLNGETLHATFGRAYDGDLTHWQYDTFRANWKNRQSGRGTLVFVPDGTGGVQALRAFGATFTKIKQN</sequence>
<dbReference type="PANTHER" id="PTHR46825:SF15">
    <property type="entry name" value="BETA-LACTAMASE-RELATED DOMAIN-CONTAINING PROTEIN"/>
    <property type="match status" value="1"/>
</dbReference>
<dbReference type="InParanoid" id="W0RT26"/>
<dbReference type="PATRIC" id="fig|861299.3.peg.6148"/>
<dbReference type="Proteomes" id="UP000019151">
    <property type="component" value="Plasmid 2"/>
</dbReference>
<dbReference type="SUPFAM" id="SSF56601">
    <property type="entry name" value="beta-lactamase/transpeptidase-like"/>
    <property type="match status" value="1"/>
</dbReference>
<dbReference type="InterPro" id="IPR012338">
    <property type="entry name" value="Beta-lactam/transpept-like"/>
</dbReference>
<name>W0RT26_9BACT</name>